<protein>
    <submittedName>
        <fullName evidence="1">Pyruvate dehydrogenase (Acetyl-transferring) E1 component subunit alpha</fullName>
    </submittedName>
</protein>
<dbReference type="Proteomes" id="UP000523795">
    <property type="component" value="Unassembled WGS sequence"/>
</dbReference>
<sequence length="65" mass="7018">LRDQVRAAAEDAAAGLRTACTGLPEAGGLEVFDLDYSTPHAVLERQKQHYARYLAGFEAAEGGRR</sequence>
<evidence type="ECO:0000313" key="1">
    <source>
        <dbReference type="EMBL" id="NKX49060.1"/>
    </source>
</evidence>
<keyword evidence="2" id="KW-1185">Reference proteome</keyword>
<name>A0ABX1JIA7_9MICC</name>
<keyword evidence="1" id="KW-0670">Pyruvate</keyword>
<organism evidence="1 2">
    <name type="scientific">Arthrobacter deserti</name>
    <dbReference type="NCBI Taxonomy" id="1742687"/>
    <lineage>
        <taxon>Bacteria</taxon>
        <taxon>Bacillati</taxon>
        <taxon>Actinomycetota</taxon>
        <taxon>Actinomycetes</taxon>
        <taxon>Micrococcales</taxon>
        <taxon>Micrococcaceae</taxon>
        <taxon>Arthrobacter</taxon>
    </lineage>
</organism>
<comment type="caution">
    <text evidence="1">The sequence shown here is derived from an EMBL/GenBank/DDBJ whole genome shotgun (WGS) entry which is preliminary data.</text>
</comment>
<feature type="non-terminal residue" evidence="1">
    <location>
        <position position="1"/>
    </location>
</feature>
<accession>A0ABX1JIA7</accession>
<dbReference type="EMBL" id="JAAZSR010000002">
    <property type="protein sequence ID" value="NKX49060.1"/>
    <property type="molecule type" value="Genomic_DNA"/>
</dbReference>
<proteinExistence type="predicted"/>
<reference evidence="1 2" key="1">
    <citation type="submission" date="2020-04" db="EMBL/GenBank/DDBJ databases">
        <authorList>
            <person name="Liu S."/>
        </authorList>
    </citation>
    <scope>NUCLEOTIDE SEQUENCE [LARGE SCALE GENOMIC DNA]</scope>
    <source>
        <strain evidence="1 2">CGMCC 1.15091</strain>
    </source>
</reference>
<evidence type="ECO:0000313" key="2">
    <source>
        <dbReference type="Proteomes" id="UP000523795"/>
    </source>
</evidence>
<gene>
    <name evidence="1" type="ORF">HER39_00350</name>
</gene>